<evidence type="ECO:0000313" key="6">
    <source>
        <dbReference type="Proteomes" id="UP000626092"/>
    </source>
</evidence>
<feature type="domain" description="Myb/SANT-like" evidence="4">
    <location>
        <begin position="14"/>
        <end position="87"/>
    </location>
</feature>
<sequence>MLEEARKDYGTNSNKCQAFNSLQWTAILEELKKRTNKTDYTPIKIHQKFDRLKKDYRLFKDLTERSGMGWDTVSQIVIASADVWVTYLQEQELRNQGKAIKFSDSTFSDGKKQMSDGSGGPSSKSMRCEQKEAYNRVAYANQKNGDYFDTLTQCLEAKNYSIEACLEAMNPLKPFVSDTAFYKAYAKLLKGVHYREGFIKLTPDDRALAVELVRRGLLKWDHKNLSVEESLAIFLYICGQNAWDRAVADTSVVLWILCRAICNLAPFIIRPPNHQGKPLEILHDGRYYPWFQYYTISMGSQKFYVVFVGRNPGIYNDWPACSAQVNRFPGVVHKKYTSWDEAYNAWVTFTRQVEDTAPPSLLLLAIDSSGSSTDYTHPARDWFGLGLILAMVFFFGVVVAIKIIMVL</sequence>
<gene>
    <name evidence="5" type="ORF">RHSIM_Rhsim12G0104200</name>
</gene>
<dbReference type="InterPro" id="IPR037056">
    <property type="entry name" value="RNase_H1_N_sf"/>
</dbReference>
<evidence type="ECO:0000256" key="2">
    <source>
        <dbReference type="SAM" id="Phobius"/>
    </source>
</evidence>
<keyword evidence="2" id="KW-0472">Membrane</keyword>
<dbReference type="InterPro" id="IPR024752">
    <property type="entry name" value="Myb/SANT-like_dom"/>
</dbReference>
<accession>A0A834L8E6</accession>
<evidence type="ECO:0000313" key="5">
    <source>
        <dbReference type="EMBL" id="KAF7123603.1"/>
    </source>
</evidence>
<evidence type="ECO:0000256" key="1">
    <source>
        <dbReference type="SAM" id="MobiDB-lite"/>
    </source>
</evidence>
<comment type="caution">
    <text evidence="5">The sequence shown here is derived from an EMBL/GenBank/DDBJ whole genome shotgun (WGS) entry which is preliminary data.</text>
</comment>
<keyword evidence="6" id="KW-1185">Reference proteome</keyword>
<reference evidence="5" key="1">
    <citation type="submission" date="2019-11" db="EMBL/GenBank/DDBJ databases">
        <authorList>
            <person name="Liu Y."/>
            <person name="Hou J."/>
            <person name="Li T.-Q."/>
            <person name="Guan C.-H."/>
            <person name="Wu X."/>
            <person name="Wu H.-Z."/>
            <person name="Ling F."/>
            <person name="Zhang R."/>
            <person name="Shi X.-G."/>
            <person name="Ren J.-P."/>
            <person name="Chen E.-F."/>
            <person name="Sun J.-M."/>
        </authorList>
    </citation>
    <scope>NUCLEOTIDE SEQUENCE</scope>
    <source>
        <strain evidence="5">Adult_tree_wgs_1</strain>
        <tissue evidence="5">Leaves</tissue>
    </source>
</reference>
<name>A0A834L8E6_RHOSS</name>
<dbReference type="Pfam" id="PF12776">
    <property type="entry name" value="Myb_DNA-bind_3"/>
    <property type="match status" value="1"/>
</dbReference>
<proteinExistence type="predicted"/>
<dbReference type="Pfam" id="PF01693">
    <property type="entry name" value="Cauli_VI"/>
    <property type="match status" value="1"/>
</dbReference>
<protein>
    <recommendedName>
        <fullName evidence="7">Myb/SANT-like domain-containing protein</fullName>
    </recommendedName>
</protein>
<dbReference type="InterPro" id="IPR011320">
    <property type="entry name" value="RNase_H1_N"/>
</dbReference>
<dbReference type="OrthoDB" id="686198at2759"/>
<feature type="domain" description="Ribonuclease H1 N-terminal" evidence="3">
    <location>
        <begin position="302"/>
        <end position="344"/>
    </location>
</feature>
<keyword evidence="2" id="KW-0812">Transmembrane</keyword>
<dbReference type="InterPro" id="IPR045026">
    <property type="entry name" value="LIMYB"/>
</dbReference>
<evidence type="ECO:0000259" key="3">
    <source>
        <dbReference type="Pfam" id="PF01693"/>
    </source>
</evidence>
<dbReference type="PANTHER" id="PTHR47584">
    <property type="match status" value="1"/>
</dbReference>
<dbReference type="AlphaFoldDB" id="A0A834L8E6"/>
<feature type="transmembrane region" description="Helical" evidence="2">
    <location>
        <begin position="382"/>
        <end position="405"/>
    </location>
</feature>
<dbReference type="Proteomes" id="UP000626092">
    <property type="component" value="Unassembled WGS sequence"/>
</dbReference>
<keyword evidence="2" id="KW-1133">Transmembrane helix</keyword>
<evidence type="ECO:0008006" key="7">
    <source>
        <dbReference type="Google" id="ProtNLM"/>
    </source>
</evidence>
<dbReference type="EMBL" id="WJXA01000012">
    <property type="protein sequence ID" value="KAF7123603.1"/>
    <property type="molecule type" value="Genomic_DNA"/>
</dbReference>
<feature type="region of interest" description="Disordered" evidence="1">
    <location>
        <begin position="107"/>
        <end position="126"/>
    </location>
</feature>
<dbReference type="SUPFAM" id="SSF55658">
    <property type="entry name" value="L9 N-domain-like"/>
    <property type="match status" value="1"/>
</dbReference>
<evidence type="ECO:0000259" key="4">
    <source>
        <dbReference type="Pfam" id="PF12776"/>
    </source>
</evidence>
<organism evidence="5 6">
    <name type="scientific">Rhododendron simsii</name>
    <name type="common">Sims's rhododendron</name>
    <dbReference type="NCBI Taxonomy" id="118357"/>
    <lineage>
        <taxon>Eukaryota</taxon>
        <taxon>Viridiplantae</taxon>
        <taxon>Streptophyta</taxon>
        <taxon>Embryophyta</taxon>
        <taxon>Tracheophyta</taxon>
        <taxon>Spermatophyta</taxon>
        <taxon>Magnoliopsida</taxon>
        <taxon>eudicotyledons</taxon>
        <taxon>Gunneridae</taxon>
        <taxon>Pentapetalae</taxon>
        <taxon>asterids</taxon>
        <taxon>Ericales</taxon>
        <taxon>Ericaceae</taxon>
        <taxon>Ericoideae</taxon>
        <taxon>Rhodoreae</taxon>
        <taxon>Rhododendron</taxon>
    </lineage>
</organism>
<dbReference type="InterPro" id="IPR009027">
    <property type="entry name" value="Ribosomal_bL9/RNase_H1_N"/>
</dbReference>
<dbReference type="Gene3D" id="3.40.970.10">
    <property type="entry name" value="Ribonuclease H1, N-terminal domain"/>
    <property type="match status" value="1"/>
</dbReference>
<dbReference type="PANTHER" id="PTHR47584:SF19">
    <property type="entry name" value="L10-INTERACTING MYB DOMAIN-CONTAINING PROTEIN-LIKE"/>
    <property type="match status" value="1"/>
</dbReference>